<accession>A0AAD4ZHY4</accession>
<gene>
    <name evidence="1" type="ORF">L3X38_014040</name>
</gene>
<protein>
    <submittedName>
        <fullName evidence="1">Uncharacterized protein</fullName>
    </submittedName>
</protein>
<dbReference type="Proteomes" id="UP001054821">
    <property type="component" value="Chromosome 2"/>
</dbReference>
<name>A0AAD4ZHY4_PRUDU</name>
<sequence length="100" mass="10978">MFLGRFKTTFSICRFLGWAANAITTIWGMMNSNRRREGKSFKSLEGLATPPHALPALDVQLAKQPTASGDFLPPRSEAVADAREGMPLKTLGGEIEKKLE</sequence>
<comment type="caution">
    <text evidence="1">The sequence shown here is derived from an EMBL/GenBank/DDBJ whole genome shotgun (WGS) entry which is preliminary data.</text>
</comment>
<evidence type="ECO:0000313" key="2">
    <source>
        <dbReference type="Proteomes" id="UP001054821"/>
    </source>
</evidence>
<dbReference type="AlphaFoldDB" id="A0AAD4ZHY4"/>
<reference evidence="1 2" key="1">
    <citation type="journal article" date="2022" name="G3 (Bethesda)">
        <title>Whole-genome sequence and methylome profiling of the almond [Prunus dulcis (Mill.) D.A. Webb] cultivar 'Nonpareil'.</title>
        <authorList>
            <person name="D'Amico-Willman K.M."/>
            <person name="Ouma W.Z."/>
            <person name="Meulia T."/>
            <person name="Sideli G.M."/>
            <person name="Gradziel T.M."/>
            <person name="Fresnedo-Ramirez J."/>
        </authorList>
    </citation>
    <scope>NUCLEOTIDE SEQUENCE [LARGE SCALE GENOMIC DNA]</scope>
    <source>
        <strain evidence="1">Clone GOH B32 T37-40</strain>
    </source>
</reference>
<evidence type="ECO:0000313" key="1">
    <source>
        <dbReference type="EMBL" id="KAI5346161.1"/>
    </source>
</evidence>
<proteinExistence type="predicted"/>
<keyword evidence="2" id="KW-1185">Reference proteome</keyword>
<organism evidence="1 2">
    <name type="scientific">Prunus dulcis</name>
    <name type="common">Almond</name>
    <name type="synonym">Amygdalus dulcis</name>
    <dbReference type="NCBI Taxonomy" id="3755"/>
    <lineage>
        <taxon>Eukaryota</taxon>
        <taxon>Viridiplantae</taxon>
        <taxon>Streptophyta</taxon>
        <taxon>Embryophyta</taxon>
        <taxon>Tracheophyta</taxon>
        <taxon>Spermatophyta</taxon>
        <taxon>Magnoliopsida</taxon>
        <taxon>eudicotyledons</taxon>
        <taxon>Gunneridae</taxon>
        <taxon>Pentapetalae</taxon>
        <taxon>rosids</taxon>
        <taxon>fabids</taxon>
        <taxon>Rosales</taxon>
        <taxon>Rosaceae</taxon>
        <taxon>Amygdaloideae</taxon>
        <taxon>Amygdaleae</taxon>
        <taxon>Prunus</taxon>
    </lineage>
</organism>
<dbReference type="EMBL" id="JAJFAZ020000002">
    <property type="protein sequence ID" value="KAI5346161.1"/>
    <property type="molecule type" value="Genomic_DNA"/>
</dbReference>